<dbReference type="GO" id="GO:0042273">
    <property type="term" value="P:ribosomal large subunit biogenesis"/>
    <property type="evidence" value="ECO:0007669"/>
    <property type="project" value="TreeGrafter"/>
</dbReference>
<dbReference type="Pfam" id="PF25567">
    <property type="entry name" value="TPR_SYO1"/>
    <property type="match status" value="1"/>
</dbReference>
<evidence type="ECO:0000313" key="6">
    <source>
        <dbReference type="RefSeq" id="XP_015593716.1"/>
    </source>
</evidence>
<dbReference type="AlphaFoldDB" id="A0AAJ7FIP6"/>
<sequence>MGKQKRERRKPHKENPTGMPSIKTLEEEEAFLDEDKDSALNRVYEQLQSPSVEEKLSGLQTLESMCCDASMAMKIANDNIGKIIGPLLVDPGKPVRGASASALRRIAENGGDEAYQQLLKQDIMTPLSTLLKRHYSDWHPKLIDSAKENNRIDDEKETLIEAVTLLWALCENDECAIKYSNEENLMSILIKFLNVPVYGLGTSVAAAQCILTLSEDNPAAITELKQHEISLMSLMDLQCNKEDPSSETMLLRTLAGGILMNVSNSFSTEDNTYRVVCKVATMISEVLATDHRTLLNNLTSALPLDKNALSRTTEKKLQDARKILAALQQALEILANLCSEDQDTEVDSDLEDSDPVEEDVEYMEEDIANDKSIGIGSSLPVEVLEILTGSNLIRKVWDKTIPLPENVNQILNENPDSKTVLLQTHTLRCRAFLCLNNLLSNLDIEGLGGVENLYRMWLEIGTLVFKTVDPNDIELLESATSAMRAALQKLVEARATNFKQLTLADIQPMLNGERQCSNANVKVNLIRIVGNLALILSESEAPESRELVKHVTVFLLDSCTREAELWVIAESLDAIMDIYAEDETNTLAAEIYLTEKLQTLVPLVNTKIRQQKKDLGDNAFVVSTVKANLNRFIKYKKRQIQKLT</sequence>
<evidence type="ECO:0000313" key="5">
    <source>
        <dbReference type="Proteomes" id="UP000694920"/>
    </source>
</evidence>
<name>A0AAJ7FIP6_CEPCN</name>
<evidence type="ECO:0000256" key="2">
    <source>
        <dbReference type="SAM" id="Coils"/>
    </source>
</evidence>
<feature type="domain" description="SYO1-like TPR repeats" evidence="4">
    <location>
        <begin position="382"/>
        <end position="639"/>
    </location>
</feature>
<dbReference type="GO" id="GO:0051082">
    <property type="term" value="F:unfolded protein binding"/>
    <property type="evidence" value="ECO:0007669"/>
    <property type="project" value="TreeGrafter"/>
</dbReference>
<keyword evidence="2" id="KW-0175">Coiled coil</keyword>
<dbReference type="SUPFAM" id="SSF48371">
    <property type="entry name" value="ARM repeat"/>
    <property type="match status" value="1"/>
</dbReference>
<reference evidence="6" key="1">
    <citation type="submission" date="2025-08" db="UniProtKB">
        <authorList>
            <consortium name="RefSeq"/>
        </authorList>
    </citation>
    <scope>IDENTIFICATION</scope>
</reference>
<dbReference type="GO" id="GO:0006606">
    <property type="term" value="P:protein import into nucleus"/>
    <property type="evidence" value="ECO:0007669"/>
    <property type="project" value="TreeGrafter"/>
</dbReference>
<protein>
    <submittedName>
        <fullName evidence="6">HEAT repeat-containing protein 3</fullName>
    </submittedName>
</protein>
<feature type="region of interest" description="Disordered" evidence="3">
    <location>
        <begin position="1"/>
        <end position="24"/>
    </location>
</feature>
<dbReference type="InterPro" id="IPR057990">
    <property type="entry name" value="TPR_SYO1"/>
</dbReference>
<evidence type="ECO:0000259" key="4">
    <source>
        <dbReference type="Pfam" id="PF25567"/>
    </source>
</evidence>
<dbReference type="RefSeq" id="XP_015593716.1">
    <property type="nucleotide sequence ID" value="XM_015738230.2"/>
</dbReference>
<feature type="compositionally biased region" description="Basic residues" evidence="3">
    <location>
        <begin position="1"/>
        <end position="12"/>
    </location>
</feature>
<dbReference type="CDD" id="cd13394">
    <property type="entry name" value="Syo1_like"/>
    <property type="match status" value="1"/>
</dbReference>
<organism evidence="5 6">
    <name type="scientific">Cephus cinctus</name>
    <name type="common">Wheat stem sawfly</name>
    <dbReference type="NCBI Taxonomy" id="211228"/>
    <lineage>
        <taxon>Eukaryota</taxon>
        <taxon>Metazoa</taxon>
        <taxon>Ecdysozoa</taxon>
        <taxon>Arthropoda</taxon>
        <taxon>Hexapoda</taxon>
        <taxon>Insecta</taxon>
        <taxon>Pterygota</taxon>
        <taxon>Neoptera</taxon>
        <taxon>Endopterygota</taxon>
        <taxon>Hymenoptera</taxon>
        <taxon>Cephoidea</taxon>
        <taxon>Cephidae</taxon>
        <taxon>Cephus</taxon>
    </lineage>
</organism>
<dbReference type="InterPro" id="IPR011989">
    <property type="entry name" value="ARM-like"/>
</dbReference>
<keyword evidence="5" id="KW-1185">Reference proteome</keyword>
<accession>A0AAJ7FIP6</accession>
<evidence type="ECO:0000256" key="3">
    <source>
        <dbReference type="SAM" id="MobiDB-lite"/>
    </source>
</evidence>
<dbReference type="InterPro" id="IPR016024">
    <property type="entry name" value="ARM-type_fold"/>
</dbReference>
<feature type="coiled-coil region" evidence="2">
    <location>
        <begin position="310"/>
        <end position="337"/>
    </location>
</feature>
<comment type="similarity">
    <text evidence="1">Belongs to the nuclear import and ribosome assembly adapter family.</text>
</comment>
<dbReference type="PANTHER" id="PTHR13347:SF1">
    <property type="entry name" value="HEAT REPEAT-CONTAINING PROTEIN 3"/>
    <property type="match status" value="1"/>
</dbReference>
<dbReference type="InterPro" id="IPR052616">
    <property type="entry name" value="SYO1-like"/>
</dbReference>
<gene>
    <name evidence="6" type="primary">LOC107267033</name>
</gene>
<dbReference type="Gene3D" id="1.25.10.10">
    <property type="entry name" value="Leucine-rich Repeat Variant"/>
    <property type="match status" value="1"/>
</dbReference>
<proteinExistence type="inferred from homology"/>
<dbReference type="PANTHER" id="PTHR13347">
    <property type="entry name" value="HEAT REPEAT-CONTAINING PROTEIN 3"/>
    <property type="match status" value="1"/>
</dbReference>
<evidence type="ECO:0000256" key="1">
    <source>
        <dbReference type="ARBA" id="ARBA00049983"/>
    </source>
</evidence>
<dbReference type="KEGG" id="ccin:107267033"/>
<dbReference type="Proteomes" id="UP000694920">
    <property type="component" value="Unplaced"/>
</dbReference>
<dbReference type="GeneID" id="107267033"/>